<reference evidence="9 10" key="1">
    <citation type="submission" date="2019-02" db="EMBL/GenBank/DDBJ databases">
        <title>Deep-cultivation of Planctomycetes and their phenomic and genomic characterization uncovers novel biology.</title>
        <authorList>
            <person name="Wiegand S."/>
            <person name="Jogler M."/>
            <person name="Boedeker C."/>
            <person name="Pinto D."/>
            <person name="Vollmers J."/>
            <person name="Rivas-Marin E."/>
            <person name="Kohn T."/>
            <person name="Peeters S.H."/>
            <person name="Heuer A."/>
            <person name="Rast P."/>
            <person name="Oberbeckmann S."/>
            <person name="Bunk B."/>
            <person name="Jeske O."/>
            <person name="Meyerdierks A."/>
            <person name="Storesund J.E."/>
            <person name="Kallscheuer N."/>
            <person name="Luecker S."/>
            <person name="Lage O.M."/>
            <person name="Pohl T."/>
            <person name="Merkel B.J."/>
            <person name="Hornburger P."/>
            <person name="Mueller R.-W."/>
            <person name="Bruemmer F."/>
            <person name="Labrenz M."/>
            <person name="Spormann A.M."/>
            <person name="Op den Camp H."/>
            <person name="Overmann J."/>
            <person name="Amann R."/>
            <person name="Jetten M.S.M."/>
            <person name="Mascher T."/>
            <person name="Medema M.H."/>
            <person name="Devos D.P."/>
            <person name="Kaster A.-K."/>
            <person name="Ovreas L."/>
            <person name="Rohde M."/>
            <person name="Galperin M.Y."/>
            <person name="Jogler C."/>
        </authorList>
    </citation>
    <scope>NUCLEOTIDE SEQUENCE [LARGE SCALE GENOMIC DNA]</scope>
    <source>
        <strain evidence="9 10">CA12</strain>
    </source>
</reference>
<evidence type="ECO:0000313" key="9">
    <source>
        <dbReference type="EMBL" id="QDT17129.1"/>
    </source>
</evidence>
<dbReference type="InterPro" id="IPR002197">
    <property type="entry name" value="HTH_Fis"/>
</dbReference>
<dbReference type="SUPFAM" id="SSF52172">
    <property type="entry name" value="CheY-like"/>
    <property type="match status" value="1"/>
</dbReference>
<dbReference type="Gene3D" id="1.10.8.60">
    <property type="match status" value="1"/>
</dbReference>
<dbReference type="GO" id="GO:0000160">
    <property type="term" value="P:phosphorelay signal transduction system"/>
    <property type="evidence" value="ECO:0007669"/>
    <property type="project" value="InterPro"/>
</dbReference>
<dbReference type="GO" id="GO:0006355">
    <property type="term" value="P:regulation of DNA-templated transcription"/>
    <property type="evidence" value="ECO:0007669"/>
    <property type="project" value="InterPro"/>
</dbReference>
<accession>A0A517PCM3</accession>
<dbReference type="InterPro" id="IPR003593">
    <property type="entry name" value="AAA+_ATPase"/>
</dbReference>
<dbReference type="Pfam" id="PF02954">
    <property type="entry name" value="HTH_8"/>
    <property type="match status" value="1"/>
</dbReference>
<dbReference type="EMBL" id="CP036265">
    <property type="protein sequence ID" value="QDT17129.1"/>
    <property type="molecule type" value="Genomic_DNA"/>
</dbReference>
<dbReference type="Gene3D" id="3.40.50.300">
    <property type="entry name" value="P-loop containing nucleotide triphosphate hydrolases"/>
    <property type="match status" value="1"/>
</dbReference>
<evidence type="ECO:0000259" key="8">
    <source>
        <dbReference type="PROSITE" id="PS50110"/>
    </source>
</evidence>
<keyword evidence="5" id="KW-0804">Transcription</keyword>
<dbReference type="InterPro" id="IPR025944">
    <property type="entry name" value="Sigma_54_int_dom_CS"/>
</dbReference>
<dbReference type="InterPro" id="IPR027417">
    <property type="entry name" value="P-loop_NTPase"/>
</dbReference>
<keyword evidence="2" id="KW-0067">ATP-binding</keyword>
<dbReference type="SMART" id="SM00448">
    <property type="entry name" value="REC"/>
    <property type="match status" value="1"/>
</dbReference>
<feature type="domain" description="Sigma-54 factor interaction" evidence="7">
    <location>
        <begin position="155"/>
        <end position="384"/>
    </location>
</feature>
<dbReference type="SUPFAM" id="SSF52540">
    <property type="entry name" value="P-loop containing nucleoside triphosphate hydrolases"/>
    <property type="match status" value="1"/>
</dbReference>
<dbReference type="Pfam" id="PF00072">
    <property type="entry name" value="Response_reg"/>
    <property type="match status" value="1"/>
</dbReference>
<gene>
    <name evidence="9" type="ORF">CA12_32410</name>
</gene>
<dbReference type="GO" id="GO:0043565">
    <property type="term" value="F:sequence-specific DNA binding"/>
    <property type="evidence" value="ECO:0007669"/>
    <property type="project" value="InterPro"/>
</dbReference>
<dbReference type="GO" id="GO:0005524">
    <property type="term" value="F:ATP binding"/>
    <property type="evidence" value="ECO:0007669"/>
    <property type="project" value="UniProtKB-KW"/>
</dbReference>
<sequence>MPDSPPDDDLSGVPIRVLIVDDDKAHAETVADVLDPVGCECTVAAGGKAGVAAVAAEVYDVVVTDLKMEGADGLKVLERTKEELPDAEVIVVTGYGTVDSAVDAMQRDAFTYLAKPLDVARLRAAVAQAAKRIRLARKNAELSRRLDERFGFEGVVGTSGPMRQVIEVLRNVAPTDSTVLITGESGTGKELVARALHQNSPRKNKPFVSLNVAALPKDILESELFGHEAGAFTGASSKRIGKFEYANGGTLFLDEVGEMPADIQVKLLRVLEDRKVTRLGSNAEIPINVRLLAATNADLLGMVTDKAFREDLYYRLNVISIRLPPLRDRRGDIPLLLDYFLRDLTERYGKDVVGFTRRARTALMSYEWPGNIRQLRNVVERMVVLDTDGLLDAGDLPEEVAGLAPEEGDDAVAARGAGGGSDHLIGRPLAEVERFYAERALEVTGGKREDAAKLLGIGERTLYRKLKEWGLN</sequence>
<protein>
    <submittedName>
        <fullName evidence="9">DNA-binding transcriptional response regulator</fullName>
    </submittedName>
</protein>
<keyword evidence="6" id="KW-0597">Phosphoprotein</keyword>
<feature type="domain" description="Response regulatory" evidence="8">
    <location>
        <begin position="16"/>
        <end position="130"/>
    </location>
</feature>
<keyword evidence="3" id="KW-0805">Transcription regulation</keyword>
<evidence type="ECO:0000256" key="3">
    <source>
        <dbReference type="ARBA" id="ARBA00023015"/>
    </source>
</evidence>
<dbReference type="Gene3D" id="3.40.50.2300">
    <property type="match status" value="1"/>
</dbReference>
<dbReference type="InterPro" id="IPR011006">
    <property type="entry name" value="CheY-like_superfamily"/>
</dbReference>
<dbReference type="Pfam" id="PF00158">
    <property type="entry name" value="Sigma54_activat"/>
    <property type="match status" value="1"/>
</dbReference>
<evidence type="ECO:0000256" key="6">
    <source>
        <dbReference type="PROSITE-ProRule" id="PRU00169"/>
    </source>
</evidence>
<dbReference type="SMART" id="SM00382">
    <property type="entry name" value="AAA"/>
    <property type="match status" value="1"/>
</dbReference>
<dbReference type="PANTHER" id="PTHR32071:SF57">
    <property type="entry name" value="C4-DICARBOXYLATE TRANSPORT TRANSCRIPTIONAL REGULATORY PROTEIN DCTD"/>
    <property type="match status" value="1"/>
</dbReference>
<dbReference type="KEGG" id="acaf:CA12_32410"/>
<dbReference type="Pfam" id="PF25601">
    <property type="entry name" value="AAA_lid_14"/>
    <property type="match status" value="1"/>
</dbReference>
<name>A0A517PCM3_9PLAN</name>
<dbReference type="InterPro" id="IPR025662">
    <property type="entry name" value="Sigma_54_int_dom_ATP-bd_1"/>
</dbReference>
<organism evidence="9 10">
    <name type="scientific">Alienimonas californiensis</name>
    <dbReference type="NCBI Taxonomy" id="2527989"/>
    <lineage>
        <taxon>Bacteria</taxon>
        <taxon>Pseudomonadati</taxon>
        <taxon>Planctomycetota</taxon>
        <taxon>Planctomycetia</taxon>
        <taxon>Planctomycetales</taxon>
        <taxon>Planctomycetaceae</taxon>
        <taxon>Alienimonas</taxon>
    </lineage>
</organism>
<dbReference type="Gene3D" id="1.10.10.60">
    <property type="entry name" value="Homeodomain-like"/>
    <property type="match status" value="1"/>
</dbReference>
<keyword evidence="4 9" id="KW-0238">DNA-binding</keyword>
<proteinExistence type="predicted"/>
<keyword evidence="10" id="KW-1185">Reference proteome</keyword>
<dbReference type="PROSITE" id="PS50110">
    <property type="entry name" value="RESPONSE_REGULATORY"/>
    <property type="match status" value="1"/>
</dbReference>
<keyword evidence="1" id="KW-0547">Nucleotide-binding</keyword>
<dbReference type="InterPro" id="IPR001789">
    <property type="entry name" value="Sig_transdc_resp-reg_receiver"/>
</dbReference>
<dbReference type="SUPFAM" id="SSF46689">
    <property type="entry name" value="Homeodomain-like"/>
    <property type="match status" value="1"/>
</dbReference>
<dbReference type="OrthoDB" id="9807827at2"/>
<dbReference type="PANTHER" id="PTHR32071">
    <property type="entry name" value="TRANSCRIPTIONAL REGULATORY PROTEIN"/>
    <property type="match status" value="1"/>
</dbReference>
<evidence type="ECO:0000256" key="1">
    <source>
        <dbReference type="ARBA" id="ARBA00022741"/>
    </source>
</evidence>
<dbReference type="Proteomes" id="UP000318741">
    <property type="component" value="Chromosome"/>
</dbReference>
<evidence type="ECO:0000256" key="5">
    <source>
        <dbReference type="ARBA" id="ARBA00023163"/>
    </source>
</evidence>
<dbReference type="PROSITE" id="PS00676">
    <property type="entry name" value="SIGMA54_INTERACT_2"/>
    <property type="match status" value="1"/>
</dbReference>
<feature type="modified residue" description="4-aspartylphosphate" evidence="6">
    <location>
        <position position="65"/>
    </location>
</feature>
<dbReference type="InterPro" id="IPR025943">
    <property type="entry name" value="Sigma_54_int_dom_ATP-bd_2"/>
</dbReference>
<dbReference type="PROSITE" id="PS00688">
    <property type="entry name" value="SIGMA54_INTERACT_3"/>
    <property type="match status" value="1"/>
</dbReference>
<evidence type="ECO:0000259" key="7">
    <source>
        <dbReference type="PROSITE" id="PS50045"/>
    </source>
</evidence>
<evidence type="ECO:0000256" key="2">
    <source>
        <dbReference type="ARBA" id="ARBA00022840"/>
    </source>
</evidence>
<dbReference type="PROSITE" id="PS00675">
    <property type="entry name" value="SIGMA54_INTERACT_1"/>
    <property type="match status" value="1"/>
</dbReference>
<dbReference type="PRINTS" id="PR01590">
    <property type="entry name" value="HTHFIS"/>
</dbReference>
<evidence type="ECO:0000256" key="4">
    <source>
        <dbReference type="ARBA" id="ARBA00023125"/>
    </source>
</evidence>
<evidence type="ECO:0000313" key="10">
    <source>
        <dbReference type="Proteomes" id="UP000318741"/>
    </source>
</evidence>
<dbReference type="CDD" id="cd00009">
    <property type="entry name" value="AAA"/>
    <property type="match status" value="1"/>
</dbReference>
<dbReference type="PROSITE" id="PS50045">
    <property type="entry name" value="SIGMA54_INTERACT_4"/>
    <property type="match status" value="1"/>
</dbReference>
<dbReference type="InterPro" id="IPR058031">
    <property type="entry name" value="AAA_lid_NorR"/>
</dbReference>
<dbReference type="AlphaFoldDB" id="A0A517PCM3"/>
<dbReference type="InterPro" id="IPR009057">
    <property type="entry name" value="Homeodomain-like_sf"/>
</dbReference>
<dbReference type="RefSeq" id="WP_145360029.1">
    <property type="nucleotide sequence ID" value="NZ_CP036265.1"/>
</dbReference>
<dbReference type="InterPro" id="IPR002078">
    <property type="entry name" value="Sigma_54_int"/>
</dbReference>
<dbReference type="FunFam" id="3.40.50.300:FF:000006">
    <property type="entry name" value="DNA-binding transcriptional regulator NtrC"/>
    <property type="match status" value="1"/>
</dbReference>